<gene>
    <name evidence="3" type="ORF">WKW79_12325</name>
</gene>
<name>A0ABU8X6E7_9BURK</name>
<evidence type="ECO:0000256" key="1">
    <source>
        <dbReference type="SAM" id="MobiDB-lite"/>
    </source>
</evidence>
<protein>
    <recommendedName>
        <fullName evidence="2">Autotransporter domain-containing protein</fullName>
    </recommendedName>
</protein>
<accession>A0ABU8X6E7</accession>
<feature type="compositionally biased region" description="Low complexity" evidence="1">
    <location>
        <begin position="853"/>
        <end position="864"/>
    </location>
</feature>
<organism evidence="3 4">
    <name type="scientific">Variovorax robiniae</name>
    <dbReference type="NCBI Taxonomy" id="1836199"/>
    <lineage>
        <taxon>Bacteria</taxon>
        <taxon>Pseudomonadati</taxon>
        <taxon>Pseudomonadota</taxon>
        <taxon>Betaproteobacteria</taxon>
        <taxon>Burkholderiales</taxon>
        <taxon>Comamonadaceae</taxon>
        <taxon>Variovorax</taxon>
    </lineage>
</organism>
<evidence type="ECO:0000313" key="4">
    <source>
        <dbReference type="Proteomes" id="UP001367030"/>
    </source>
</evidence>
<dbReference type="InterPro" id="IPR005546">
    <property type="entry name" value="Autotransporte_beta"/>
</dbReference>
<dbReference type="SUPFAM" id="SSF103515">
    <property type="entry name" value="Autotransporter"/>
    <property type="match status" value="1"/>
</dbReference>
<feature type="compositionally biased region" description="Polar residues" evidence="1">
    <location>
        <begin position="961"/>
        <end position="983"/>
    </location>
</feature>
<feature type="region of interest" description="Disordered" evidence="1">
    <location>
        <begin position="836"/>
        <end position="864"/>
    </location>
</feature>
<evidence type="ECO:0000313" key="3">
    <source>
        <dbReference type="EMBL" id="MEJ8855363.1"/>
    </source>
</evidence>
<feature type="region of interest" description="Disordered" evidence="1">
    <location>
        <begin position="959"/>
        <end position="1005"/>
    </location>
</feature>
<dbReference type="SMART" id="SM00869">
    <property type="entry name" value="Autotransporter"/>
    <property type="match status" value="1"/>
</dbReference>
<proteinExistence type="predicted"/>
<reference evidence="3 4" key="1">
    <citation type="submission" date="2024-03" db="EMBL/GenBank/DDBJ databases">
        <title>Novel species of the genus Variovorax.</title>
        <authorList>
            <person name="Liu Q."/>
            <person name="Xin Y.-H."/>
        </authorList>
    </citation>
    <scope>NUCLEOTIDE SEQUENCE [LARGE SCALE GENOMIC DNA]</scope>
    <source>
        <strain evidence="3 4">KACC 18901</strain>
    </source>
</reference>
<dbReference type="PROSITE" id="PS51208">
    <property type="entry name" value="AUTOTRANSPORTER"/>
    <property type="match status" value="1"/>
</dbReference>
<dbReference type="InterPro" id="IPR036709">
    <property type="entry name" value="Autotransporte_beta_dom_sf"/>
</dbReference>
<keyword evidence="4" id="KW-1185">Reference proteome</keyword>
<dbReference type="EMBL" id="JBBKZS010000004">
    <property type="protein sequence ID" value="MEJ8855363.1"/>
    <property type="molecule type" value="Genomic_DNA"/>
</dbReference>
<sequence length="2019" mass="192627">MQMVVGASAGGLIMTSVHAQVNTPPPGSQYGSYMLGTPGAPGEGGVNGGRGGDGGIPADVLNTFKGPSTYNGTVLGVVSVGGDGGAGLTGSDSSSPGGNGGAGGAAQAQYLGSTSTGTSGSPTILISSTGGNGGDPGVMINSLGTPGGPGDGGSGGNVEFDSYGSPGSQIIATQGWNGTNVGATAVQLNSTGGKGGAPSAGAQSIGDVDGAAGGNGGIGGNITATLGATTIQSQGSGLVAISQGGAGNTGTQGAGGLGKGAGGDGGVGGNGGAVTMNVQDGLVIGAAGAPKAAAGAQIPIDQNGNTAQAASLAAAILLQSLGGAGGQGGSGTGLDGVAGAGGAAGQAGFVTLNPANGSMQVSTTGFSAPGVVLQAIGGSGGKGAQAGGAFSSHQGNGAEGGNGATVYAAFADKPGGNGFIATQGNDSAAVIAQSIGGGGGAGGSAQTGSAGVTFAIGGNGESGGDGGFVDLYNGQAARNETGYVITTKGNNSSALVAQSIGGGGGSGGAAGSTSIGVLNYVVGGRGGGGGEAGVPGSSGPIWVDTENNGIVSTAGDHSRGLAAQAVGGGGGEGGSAVSFTASAQLDINVSTGGSGGGGGNGGNVRAVNNQQILTSGADSWGLLAQSVGGGGGNGGSSKADSWLLVPPGPVPNLSLEVSVGGNGQKGGTGGDVTATNSGLIMTSGAAAHGMLAQSIGGGGGNGGDSSGLNEAVGTGESLNVSVNVGGQGGTGGSAGSITATNAGGGLIWTTGDSARGIFAQSVSGGGGTGGTAKTDSDFLKRAGADSTNYTVTLGGTGGGGGDGSLVSVTNNGNILTLGNTADAVFAQSVGGGGGLGGHASTQGSGGQNNAKLSIGGVSGSPSDGGSVQVANNGNILTRGGNSSGIFAQSVGGGGGKAGTATQGGDAPATMSVQSFLADPSMAAYVTTYADGTIGWANRAWANLGLADLQELAALYHAANAKNPSPGNSEPDTQSGSDNLNLGNGTKDPNARAPNGAGGTVAVNNSGQIQTNGPLAAGIWAQSVGGSGGDVGATHVGATGSGTLASHNTTAGVGGQGFNVGDGGAVTVSHTSSISTAGDASYGILAQSIAAGGGHATTTDSVDASTIGTLKIALGGVGNVRGDGQSVSVQATNNGNAVINTLGNDAIGIFAQSIGGGGGAMVVMHSSASADGYASGSTKGYGDPSTAGLNTVLTIGSDYVGPMNDPTGLPTCHGQLVSSCGNGFTVAIAADAISTQGRNAHAILAQSIGGSGGALLGATPDSGNPFVNFATTLGSANVVSATVNKSIATTGPGAYGVLAQSIGGGGLLAGDLSAARLDSATAFPAWQGNEGPTSRFLEGNGGPVTVTVGPNATIDTQGAYAHAIFAQSVGGGGGLVQTTGGTLMGSMGGSGNAGPISVVISQGAKVEVDGPNAIAVFVNSEGSDGKSNVNVTNAGWILGSGGASPAVVLSGNGNINGNGTVDNYGDIEGEPASAVVAQGTLLDGRPAFAAVNNHPSGTINGDLQLGSGGWLNNQGTWAYFANSTVGTVNNLSGGTMDLGSNLSATGPTSTINGNLVSAGNLLTTVDFTGKAASNLKLSGYASLTGGQIQVQVASNGGLQPTPVQVLAASDYVTIGSGVAAVNAFNSSVTYAISSTNDTSGGGGTVSVTPSTQFAAMGAQRGYSANQQSMSAHLDSGFTNNISPAMARVYGRLANMDDAHVQGAMDSLGNEAVQSVGVARLTASQDFVERMNSCPQFGPGGLQLVEQDCLWSRAVDNQAHRDGSNTAIGYQTSASKFQVGGQKSVGDGWFVGGSIGYDNTSLTAPQTSVKGTGWTAALIAKKQVGDWLFSGTIDAGSGSYDTTRQVLLGDVPETATASFDAEHIGLHARVARQIGMDGWYLKPYVDVHAVHLRTGAYTETGANELNLQVNASNGTAVTVTPMLEAGSLFDLGGDMQLRTYVSGGVAWSNQNAWSANSSLQGSVPQAGQISTTSELPDERFKLNVGADLIAKKNLDIRLEYTGEFAHGFRSNGAMLKAAYAF</sequence>
<evidence type="ECO:0000259" key="2">
    <source>
        <dbReference type="PROSITE" id="PS51208"/>
    </source>
</evidence>
<feature type="compositionally biased region" description="Low complexity" evidence="1">
    <location>
        <begin position="105"/>
        <end position="129"/>
    </location>
</feature>
<comment type="caution">
    <text evidence="3">The sequence shown here is derived from an EMBL/GenBank/DDBJ whole genome shotgun (WGS) entry which is preliminary data.</text>
</comment>
<feature type="region of interest" description="Disordered" evidence="1">
    <location>
        <begin position="87"/>
        <end position="159"/>
    </location>
</feature>
<feature type="compositionally biased region" description="Gly residues" evidence="1">
    <location>
        <begin position="145"/>
        <end position="156"/>
    </location>
</feature>
<feature type="domain" description="Autotransporter" evidence="2">
    <location>
        <begin position="1741"/>
        <end position="2019"/>
    </location>
</feature>
<dbReference type="Proteomes" id="UP001367030">
    <property type="component" value="Unassembled WGS sequence"/>
</dbReference>
<dbReference type="RefSeq" id="WP_340335439.1">
    <property type="nucleotide sequence ID" value="NZ_JBBKZS010000004.1"/>
</dbReference>